<accession>A0A7W9NKB5</accession>
<protein>
    <submittedName>
        <fullName evidence="2">Uncharacterized protein</fullName>
    </submittedName>
</protein>
<comment type="caution">
    <text evidence="2">The sequence shown here is derived from an EMBL/GenBank/DDBJ whole genome shotgun (WGS) entry which is preliminary data.</text>
</comment>
<dbReference type="Proteomes" id="UP000585638">
    <property type="component" value="Unassembled WGS sequence"/>
</dbReference>
<sequence length="106" mass="11101">MDPITVALAVARLAGGKARTHRSGGRQPAPILSLTSPFDGNRDAALKSFSANQESFSANPALTSGALAGKHTPLTSQSRWPTLRRAVLTVGRPFRTSVADDAADVF</sequence>
<keyword evidence="3" id="KW-1185">Reference proteome</keyword>
<organism evidence="2 3">
    <name type="scientific">Kutzneria kofuensis</name>
    <dbReference type="NCBI Taxonomy" id="103725"/>
    <lineage>
        <taxon>Bacteria</taxon>
        <taxon>Bacillati</taxon>
        <taxon>Actinomycetota</taxon>
        <taxon>Actinomycetes</taxon>
        <taxon>Pseudonocardiales</taxon>
        <taxon>Pseudonocardiaceae</taxon>
        <taxon>Kutzneria</taxon>
    </lineage>
</organism>
<dbReference type="RefSeq" id="WP_184868104.1">
    <property type="nucleotide sequence ID" value="NZ_BAAAWY010000016.1"/>
</dbReference>
<dbReference type="AlphaFoldDB" id="A0A7W9NKB5"/>
<reference evidence="2 3" key="1">
    <citation type="submission" date="2020-08" db="EMBL/GenBank/DDBJ databases">
        <title>Sequencing the genomes of 1000 actinobacteria strains.</title>
        <authorList>
            <person name="Klenk H.-P."/>
        </authorList>
    </citation>
    <scope>NUCLEOTIDE SEQUENCE [LARGE SCALE GENOMIC DNA]</scope>
    <source>
        <strain evidence="2 3">DSM 43851</strain>
    </source>
</reference>
<feature type="region of interest" description="Disordered" evidence="1">
    <location>
        <begin position="16"/>
        <end position="37"/>
    </location>
</feature>
<gene>
    <name evidence="2" type="ORF">BJ998_007648</name>
</gene>
<evidence type="ECO:0000313" key="3">
    <source>
        <dbReference type="Proteomes" id="UP000585638"/>
    </source>
</evidence>
<evidence type="ECO:0000313" key="2">
    <source>
        <dbReference type="EMBL" id="MBB5896452.1"/>
    </source>
</evidence>
<proteinExistence type="predicted"/>
<evidence type="ECO:0000256" key="1">
    <source>
        <dbReference type="SAM" id="MobiDB-lite"/>
    </source>
</evidence>
<dbReference type="EMBL" id="JACHIR010000001">
    <property type="protein sequence ID" value="MBB5896452.1"/>
    <property type="molecule type" value="Genomic_DNA"/>
</dbReference>
<name>A0A7W9NKB5_9PSEU</name>